<keyword evidence="4" id="KW-0443">Lipid metabolism</keyword>
<dbReference type="InterPro" id="IPR000873">
    <property type="entry name" value="AMP-dep_synth/lig_dom"/>
</dbReference>
<dbReference type="OrthoDB" id="10253869at2759"/>
<proteinExistence type="inferred from homology"/>
<feature type="domain" description="AMP-dependent synthetase/ligase" evidence="5">
    <location>
        <begin position="7"/>
        <end position="114"/>
    </location>
</feature>
<gene>
    <name evidence="7" type="ORF">CTOB1V02_LOCUS16166</name>
</gene>
<evidence type="ECO:0000259" key="6">
    <source>
        <dbReference type="Pfam" id="PF13193"/>
    </source>
</evidence>
<sequence length="260" mass="28311">IEKRGATPSELDQVVIGGSAAPPAMIAFFEEHGIDVCHAWGMTEMSPVGTHGQLSAPMRERPVVEQLALKTRQGRRIFGVDLKIADENGNTLPNDGQAVGQLFVRGNGIISGYFDNEEATKDAFDSDGWFGTGDVASIDADGFLWIQDRAKDLIKSGGEWISSIDLENAAMGHPKVANCAVIAIPHPKWDERPLLVLVPKTSDDPPTLKELHALMLPHFAKWQLPDALELVDSLPLTATGKVSKLTLRQRFDSYRFSDAG</sequence>
<feature type="domain" description="AMP-binding enzyme C-terminal" evidence="6">
    <location>
        <begin position="166"/>
        <end position="241"/>
    </location>
</feature>
<keyword evidence="2" id="KW-0436">Ligase</keyword>
<dbReference type="AlphaFoldDB" id="A0A7R8X0I9"/>
<organism evidence="7">
    <name type="scientific">Cyprideis torosa</name>
    <dbReference type="NCBI Taxonomy" id="163714"/>
    <lineage>
        <taxon>Eukaryota</taxon>
        <taxon>Metazoa</taxon>
        <taxon>Ecdysozoa</taxon>
        <taxon>Arthropoda</taxon>
        <taxon>Crustacea</taxon>
        <taxon>Oligostraca</taxon>
        <taxon>Ostracoda</taxon>
        <taxon>Podocopa</taxon>
        <taxon>Podocopida</taxon>
        <taxon>Cytherocopina</taxon>
        <taxon>Cytheroidea</taxon>
        <taxon>Cytherideidae</taxon>
        <taxon>Cyprideis</taxon>
    </lineage>
</organism>
<dbReference type="InterPro" id="IPR025110">
    <property type="entry name" value="AMP-bd_C"/>
</dbReference>
<dbReference type="InterPro" id="IPR042099">
    <property type="entry name" value="ANL_N_sf"/>
</dbReference>
<dbReference type="PANTHER" id="PTHR43859:SF4">
    <property type="entry name" value="BUTANOATE--COA LIGASE AAE1-RELATED"/>
    <property type="match status" value="1"/>
</dbReference>
<dbReference type="Pfam" id="PF00501">
    <property type="entry name" value="AMP-binding"/>
    <property type="match status" value="1"/>
</dbReference>
<dbReference type="GO" id="GO:0006631">
    <property type="term" value="P:fatty acid metabolic process"/>
    <property type="evidence" value="ECO:0007669"/>
    <property type="project" value="UniProtKB-KW"/>
</dbReference>
<evidence type="ECO:0000259" key="5">
    <source>
        <dbReference type="Pfam" id="PF00501"/>
    </source>
</evidence>
<evidence type="ECO:0000313" key="7">
    <source>
        <dbReference type="EMBL" id="CAD7238351.1"/>
    </source>
</evidence>
<evidence type="ECO:0000256" key="4">
    <source>
        <dbReference type="ARBA" id="ARBA00023098"/>
    </source>
</evidence>
<evidence type="ECO:0000256" key="3">
    <source>
        <dbReference type="ARBA" id="ARBA00022832"/>
    </source>
</evidence>
<dbReference type="Gene3D" id="3.30.300.30">
    <property type="match status" value="1"/>
</dbReference>
<dbReference type="SUPFAM" id="SSF56801">
    <property type="entry name" value="Acetyl-CoA synthetase-like"/>
    <property type="match status" value="1"/>
</dbReference>
<keyword evidence="3" id="KW-0276">Fatty acid metabolism</keyword>
<reference evidence="7" key="1">
    <citation type="submission" date="2020-11" db="EMBL/GenBank/DDBJ databases">
        <authorList>
            <person name="Tran Van P."/>
        </authorList>
    </citation>
    <scope>NUCLEOTIDE SEQUENCE</scope>
</reference>
<accession>A0A7R8X0I9</accession>
<name>A0A7R8X0I9_9CRUS</name>
<dbReference type="InterPro" id="IPR045851">
    <property type="entry name" value="AMP-bd_C_sf"/>
</dbReference>
<dbReference type="GO" id="GO:0016874">
    <property type="term" value="F:ligase activity"/>
    <property type="evidence" value="ECO:0007669"/>
    <property type="project" value="UniProtKB-KW"/>
</dbReference>
<feature type="non-terminal residue" evidence="7">
    <location>
        <position position="1"/>
    </location>
</feature>
<dbReference type="Gene3D" id="3.40.50.12780">
    <property type="entry name" value="N-terminal domain of ligase-like"/>
    <property type="match status" value="1"/>
</dbReference>
<dbReference type="PANTHER" id="PTHR43859">
    <property type="entry name" value="ACYL-ACTIVATING ENZYME"/>
    <property type="match status" value="1"/>
</dbReference>
<dbReference type="Pfam" id="PF13193">
    <property type="entry name" value="AMP-binding_C"/>
    <property type="match status" value="1"/>
</dbReference>
<protein>
    <submittedName>
        <fullName evidence="7">Uncharacterized protein</fullName>
    </submittedName>
</protein>
<evidence type="ECO:0000256" key="1">
    <source>
        <dbReference type="ARBA" id="ARBA00006432"/>
    </source>
</evidence>
<comment type="similarity">
    <text evidence="1">Belongs to the ATP-dependent AMP-binding enzyme family.</text>
</comment>
<dbReference type="EMBL" id="OB699931">
    <property type="protein sequence ID" value="CAD7238351.1"/>
    <property type="molecule type" value="Genomic_DNA"/>
</dbReference>
<evidence type="ECO:0000256" key="2">
    <source>
        <dbReference type="ARBA" id="ARBA00022598"/>
    </source>
</evidence>